<dbReference type="Gene3D" id="2.60.120.10">
    <property type="entry name" value="Jelly Rolls"/>
    <property type="match status" value="1"/>
</dbReference>
<dbReference type="OrthoDB" id="504210at2759"/>
<dbReference type="InterPro" id="IPR011051">
    <property type="entry name" value="RmlC_Cupin_sf"/>
</dbReference>
<gene>
    <name evidence="1" type="ORF">FKW77_003706</name>
</gene>
<dbReference type="SUPFAM" id="SSF51182">
    <property type="entry name" value="RmlC-like cupins"/>
    <property type="match status" value="1"/>
</dbReference>
<proteinExistence type="predicted"/>
<dbReference type="AlphaFoldDB" id="A0A517L8Z8"/>
<protein>
    <recommendedName>
        <fullName evidence="3">Cupin 2 conserved barrel domain-containing protein</fullName>
    </recommendedName>
</protein>
<dbReference type="InterPro" id="IPR014710">
    <property type="entry name" value="RmlC-like_jellyroll"/>
</dbReference>
<evidence type="ECO:0000313" key="2">
    <source>
        <dbReference type="Proteomes" id="UP000316270"/>
    </source>
</evidence>
<keyword evidence="2" id="KW-1185">Reference proteome</keyword>
<sequence length="238" mass="27342">MPKELTSFFTTKVIKRPSPESVTYDLTTSHETRITLPTGSKWSSGLHWHETHTEYLRILKGRVKVILEGEELIIDAKSSSEAITVTVPRGARHEWSRADAAFGDDVVVVESTDPSDGEKQVFFWCVNGTVLEGMRNIESSSSRLARLFYGWLLWWRLCLIFRELDNWPVLLDTGIWSKAVPGVREIETWFTWATLFLTTIVGCFCGMRGVRKEFLPGEVWDRWYVIKTMGTALYVQDE</sequence>
<evidence type="ECO:0008006" key="3">
    <source>
        <dbReference type="Google" id="ProtNLM"/>
    </source>
</evidence>
<dbReference type="Proteomes" id="UP000316270">
    <property type="component" value="Chromosome 7"/>
</dbReference>
<organism evidence="1 2">
    <name type="scientific">Venturia effusa</name>
    <dbReference type="NCBI Taxonomy" id="50376"/>
    <lineage>
        <taxon>Eukaryota</taxon>
        <taxon>Fungi</taxon>
        <taxon>Dikarya</taxon>
        <taxon>Ascomycota</taxon>
        <taxon>Pezizomycotina</taxon>
        <taxon>Dothideomycetes</taxon>
        <taxon>Pleosporomycetidae</taxon>
        <taxon>Venturiales</taxon>
        <taxon>Venturiaceae</taxon>
        <taxon>Venturia</taxon>
    </lineage>
</organism>
<name>A0A517L8Z8_9PEZI</name>
<dbReference type="EMBL" id="CP042191">
    <property type="protein sequence ID" value="QDS72113.1"/>
    <property type="molecule type" value="Genomic_DNA"/>
</dbReference>
<accession>A0A517L8Z8</accession>
<reference evidence="1 2" key="1">
    <citation type="submission" date="2019-07" db="EMBL/GenBank/DDBJ databases">
        <title>Finished genome of Venturia effusa.</title>
        <authorList>
            <person name="Young C.A."/>
            <person name="Cox M.P."/>
            <person name="Ganley A.R.D."/>
            <person name="David W.J."/>
        </authorList>
    </citation>
    <scope>NUCLEOTIDE SEQUENCE [LARGE SCALE GENOMIC DNA]</scope>
    <source>
        <strain evidence="2">albino</strain>
    </source>
</reference>
<evidence type="ECO:0000313" key="1">
    <source>
        <dbReference type="EMBL" id="QDS72113.1"/>
    </source>
</evidence>